<evidence type="ECO:0000256" key="2">
    <source>
        <dbReference type="ARBA" id="ARBA00023163"/>
    </source>
</evidence>
<dbReference type="InterPro" id="IPR036910">
    <property type="entry name" value="HMG_box_dom_sf"/>
</dbReference>
<dbReference type="PANTHER" id="PTHR10270:SF161">
    <property type="entry name" value="SEX-DETERMINING REGION Y PROTEIN"/>
    <property type="match status" value="1"/>
</dbReference>
<dbReference type="RefSeq" id="XP_051445620.1">
    <property type="nucleotide sequence ID" value="XM_051592982.1"/>
</dbReference>
<protein>
    <recommendedName>
        <fullName evidence="5">HMG box domain-containing protein</fullName>
    </recommendedName>
</protein>
<dbReference type="SMART" id="SM00398">
    <property type="entry name" value="HMG"/>
    <property type="match status" value="1"/>
</dbReference>
<feature type="DNA-binding region" description="HMG box" evidence="3">
    <location>
        <begin position="1"/>
        <end position="61"/>
    </location>
</feature>
<gene>
    <name evidence="6" type="ORF">K450DRAFT_270921</name>
</gene>
<dbReference type="GO" id="GO:0001228">
    <property type="term" value="F:DNA-binding transcription activator activity, RNA polymerase II-specific"/>
    <property type="evidence" value="ECO:0007669"/>
    <property type="project" value="TreeGrafter"/>
</dbReference>
<feature type="domain" description="HMG box" evidence="5">
    <location>
        <begin position="1"/>
        <end position="61"/>
    </location>
</feature>
<reference evidence="6" key="2">
    <citation type="journal article" date="2022" name="Proc. Natl. Acad. Sci. U.S.A.">
        <title>Diploid-dominant life cycles characterize the early evolution of Fungi.</title>
        <authorList>
            <person name="Amses K.R."/>
            <person name="Simmons D.R."/>
            <person name="Longcore J.E."/>
            <person name="Mondo S.J."/>
            <person name="Seto K."/>
            <person name="Jeronimo G.H."/>
            <person name="Bonds A.E."/>
            <person name="Quandt C.A."/>
            <person name="Davis W.J."/>
            <person name="Chang Y."/>
            <person name="Federici B.A."/>
            <person name="Kuo A."/>
            <person name="LaButti K."/>
            <person name="Pangilinan J."/>
            <person name="Andreopoulos W."/>
            <person name="Tritt A."/>
            <person name="Riley R."/>
            <person name="Hundley H."/>
            <person name="Johnson J."/>
            <person name="Lipzen A."/>
            <person name="Barry K."/>
            <person name="Lang B.F."/>
            <person name="Cuomo C.A."/>
            <person name="Buchler N.E."/>
            <person name="Grigoriev I.V."/>
            <person name="Spatafora J.W."/>
            <person name="Stajich J.E."/>
            <person name="James T.Y."/>
        </authorList>
    </citation>
    <scope>NUCLEOTIDE SEQUENCE</scope>
    <source>
        <strain evidence="6">AG</strain>
    </source>
</reference>
<dbReference type="Gene3D" id="1.10.30.10">
    <property type="entry name" value="High mobility group box domain"/>
    <property type="match status" value="1"/>
</dbReference>
<dbReference type="GO" id="GO:0000978">
    <property type="term" value="F:RNA polymerase II cis-regulatory region sequence-specific DNA binding"/>
    <property type="evidence" value="ECO:0007669"/>
    <property type="project" value="TreeGrafter"/>
</dbReference>
<evidence type="ECO:0000259" key="5">
    <source>
        <dbReference type="PROSITE" id="PS50118"/>
    </source>
</evidence>
<dbReference type="AlphaFoldDB" id="A0AAD5ECT4"/>
<keyword evidence="1 3" id="KW-0238">DNA-binding</keyword>
<dbReference type="PROSITE" id="PS50118">
    <property type="entry name" value="HMG_BOX_2"/>
    <property type="match status" value="1"/>
</dbReference>
<dbReference type="GO" id="GO:0030154">
    <property type="term" value="P:cell differentiation"/>
    <property type="evidence" value="ECO:0007669"/>
    <property type="project" value="TreeGrafter"/>
</dbReference>
<accession>A0AAD5ECT4</accession>
<name>A0AAD5ECT4_UMBRA</name>
<dbReference type="SUPFAM" id="SSF47095">
    <property type="entry name" value="HMG-box"/>
    <property type="match status" value="1"/>
</dbReference>
<dbReference type="GO" id="GO:0005634">
    <property type="term" value="C:nucleus"/>
    <property type="evidence" value="ECO:0007669"/>
    <property type="project" value="UniProtKB-UniRule"/>
</dbReference>
<organism evidence="6 7">
    <name type="scientific">Umbelopsis ramanniana AG</name>
    <dbReference type="NCBI Taxonomy" id="1314678"/>
    <lineage>
        <taxon>Eukaryota</taxon>
        <taxon>Fungi</taxon>
        <taxon>Fungi incertae sedis</taxon>
        <taxon>Mucoromycota</taxon>
        <taxon>Mucoromycotina</taxon>
        <taxon>Umbelopsidomycetes</taxon>
        <taxon>Umbelopsidales</taxon>
        <taxon>Umbelopsidaceae</taxon>
        <taxon>Umbelopsis</taxon>
    </lineage>
</organism>
<dbReference type="Proteomes" id="UP001206595">
    <property type="component" value="Unassembled WGS sequence"/>
</dbReference>
<evidence type="ECO:0000256" key="4">
    <source>
        <dbReference type="SAM" id="MobiDB-lite"/>
    </source>
</evidence>
<dbReference type="InterPro" id="IPR050140">
    <property type="entry name" value="SRY-related_HMG-box_TF-like"/>
</dbReference>
<dbReference type="CDD" id="cd01389">
    <property type="entry name" value="HMG-box_ROX1-like"/>
    <property type="match status" value="1"/>
</dbReference>
<evidence type="ECO:0000313" key="7">
    <source>
        <dbReference type="Proteomes" id="UP001206595"/>
    </source>
</evidence>
<evidence type="ECO:0000313" key="6">
    <source>
        <dbReference type="EMBL" id="KAI8580616.1"/>
    </source>
</evidence>
<keyword evidence="7" id="KW-1185">Reference proteome</keyword>
<dbReference type="GeneID" id="75918324"/>
<proteinExistence type="predicted"/>
<dbReference type="Pfam" id="PF00505">
    <property type="entry name" value="HMG_box"/>
    <property type="match status" value="1"/>
</dbReference>
<dbReference type="EMBL" id="MU620911">
    <property type="protein sequence ID" value="KAI8580616.1"/>
    <property type="molecule type" value="Genomic_DNA"/>
</dbReference>
<keyword evidence="2" id="KW-0804">Transcription</keyword>
<evidence type="ECO:0000256" key="1">
    <source>
        <dbReference type="ARBA" id="ARBA00023125"/>
    </source>
</evidence>
<evidence type="ECO:0000256" key="3">
    <source>
        <dbReference type="PROSITE-ProRule" id="PRU00267"/>
    </source>
</evidence>
<feature type="region of interest" description="Disordered" evidence="4">
    <location>
        <begin position="103"/>
        <end position="135"/>
    </location>
</feature>
<dbReference type="PANTHER" id="PTHR10270">
    <property type="entry name" value="SOX TRANSCRIPTION FACTOR"/>
    <property type="match status" value="1"/>
</dbReference>
<feature type="compositionally biased region" description="Basic residues" evidence="4">
    <location>
        <begin position="110"/>
        <end position="120"/>
    </location>
</feature>
<sequence>MSYRNEVASKLVECGIDNNSRNISKLVADLWRNESEDVKQHYRDLAEQEKLKHKKLYPDYKFMPRRKLPADLRLLLSSSTTEFTSDNPPRKKIRRNLPPVSDRVEPVKVARTKRKYKRSAVKNPPQKKEESTRNKRISKISVEKCTSLQSLSKYTTEPLFAKYIMAVIRGDGNLPTAENAKSQTPGGSLAHMDEQALAYVVLDDIPGCTDVQDCDSLGPKSPDIKIESEQFLEQAALSVDSNLFVNHEGNANDCAWTEKASSNVSITPESISYLSFDTDYEEKRPFLFDPTHSIKNEVLDVSLKDCLMDEGANTLDLSSLTASPSNASYSSEASDESIDKVLDKLSTVPFIQELIKILHDEQGLQDYFKKLSSREGNALIPEVSTRLCELALCLPPAWSSDWYETDLSPNHTLNIIPNCDIKIEHDSTISLDEYINVDHN</sequence>
<comment type="caution">
    <text evidence="6">The sequence shown here is derived from an EMBL/GenBank/DDBJ whole genome shotgun (WGS) entry which is preliminary data.</text>
</comment>
<reference evidence="6" key="1">
    <citation type="submission" date="2021-06" db="EMBL/GenBank/DDBJ databases">
        <authorList>
            <consortium name="DOE Joint Genome Institute"/>
            <person name="Mondo S.J."/>
            <person name="Amses K.R."/>
            <person name="Simmons D.R."/>
            <person name="Longcore J.E."/>
            <person name="Seto K."/>
            <person name="Alves G.H."/>
            <person name="Bonds A.E."/>
            <person name="Quandt C.A."/>
            <person name="Davis W.J."/>
            <person name="Chang Y."/>
            <person name="Letcher P.M."/>
            <person name="Powell M.J."/>
            <person name="Kuo A."/>
            <person name="Labutti K."/>
            <person name="Pangilinan J."/>
            <person name="Andreopoulos W."/>
            <person name="Tritt A."/>
            <person name="Riley R."/>
            <person name="Hundley H."/>
            <person name="Johnson J."/>
            <person name="Lipzen A."/>
            <person name="Barry K."/>
            <person name="Berbee M.L."/>
            <person name="Buchler N.E."/>
            <person name="Grigoriev I.V."/>
            <person name="Spatafora J.W."/>
            <person name="Stajich J.E."/>
            <person name="James T.Y."/>
        </authorList>
    </citation>
    <scope>NUCLEOTIDE SEQUENCE</scope>
    <source>
        <strain evidence="6">AG</strain>
    </source>
</reference>
<keyword evidence="3" id="KW-0539">Nucleus</keyword>
<dbReference type="InterPro" id="IPR009071">
    <property type="entry name" value="HMG_box_dom"/>
</dbReference>